<feature type="region of interest" description="Disordered" evidence="1">
    <location>
        <begin position="79"/>
        <end position="98"/>
    </location>
</feature>
<feature type="region of interest" description="Disordered" evidence="1">
    <location>
        <begin position="1"/>
        <end position="22"/>
    </location>
</feature>
<gene>
    <name evidence="2" type="ORF">B9Z19DRAFT_1090020</name>
</gene>
<evidence type="ECO:0000256" key="1">
    <source>
        <dbReference type="SAM" id="MobiDB-lite"/>
    </source>
</evidence>
<protein>
    <submittedName>
        <fullName evidence="2">Uncharacterized protein</fullName>
    </submittedName>
</protein>
<keyword evidence="3" id="KW-1185">Reference proteome</keyword>
<proteinExistence type="predicted"/>
<dbReference type="AlphaFoldDB" id="A0A2T6ZJB2"/>
<accession>A0A2T6ZJB2</accession>
<reference evidence="2 3" key="1">
    <citation type="submission" date="2017-04" db="EMBL/GenBank/DDBJ databases">
        <title>Draft genome sequence of Tuber borchii Vittad., a whitish edible truffle.</title>
        <authorList>
            <consortium name="DOE Joint Genome Institute"/>
            <person name="Murat C."/>
            <person name="Kuo A."/>
            <person name="Barry K.W."/>
            <person name="Clum A."/>
            <person name="Dockter R.B."/>
            <person name="Fauchery L."/>
            <person name="Iotti M."/>
            <person name="Kohler A."/>
            <person name="Labutti K."/>
            <person name="Lindquist E.A."/>
            <person name="Lipzen A."/>
            <person name="Ohm R.A."/>
            <person name="Wang M."/>
            <person name="Grigoriev I.V."/>
            <person name="Zambonelli A."/>
            <person name="Martin F.M."/>
        </authorList>
    </citation>
    <scope>NUCLEOTIDE SEQUENCE [LARGE SCALE GENOMIC DNA]</scope>
    <source>
        <strain evidence="2 3">Tbo3840</strain>
    </source>
</reference>
<organism evidence="2 3">
    <name type="scientific">Tuber borchii</name>
    <name type="common">White truffle</name>
    <dbReference type="NCBI Taxonomy" id="42251"/>
    <lineage>
        <taxon>Eukaryota</taxon>
        <taxon>Fungi</taxon>
        <taxon>Dikarya</taxon>
        <taxon>Ascomycota</taxon>
        <taxon>Pezizomycotina</taxon>
        <taxon>Pezizomycetes</taxon>
        <taxon>Pezizales</taxon>
        <taxon>Tuberaceae</taxon>
        <taxon>Tuber</taxon>
    </lineage>
</organism>
<feature type="region of interest" description="Disordered" evidence="1">
    <location>
        <begin position="116"/>
        <end position="140"/>
    </location>
</feature>
<comment type="caution">
    <text evidence="2">The sequence shown here is derived from an EMBL/GenBank/DDBJ whole genome shotgun (WGS) entry which is preliminary data.</text>
</comment>
<evidence type="ECO:0000313" key="2">
    <source>
        <dbReference type="EMBL" id="PUU75580.1"/>
    </source>
</evidence>
<evidence type="ECO:0000313" key="3">
    <source>
        <dbReference type="Proteomes" id="UP000244722"/>
    </source>
</evidence>
<dbReference type="Proteomes" id="UP000244722">
    <property type="component" value="Unassembled WGS sequence"/>
</dbReference>
<sequence length="140" mass="15008">MAALEVVGTGIENDGIENDGIENDGIENDGIENDGTENDGIGNDVGVGMGYVIREHSSFGPQAKPCSQHPLPQRIYINGHGFEQSFPPGMHSYPSSQHHGPFGHIKCLGSHSGGPWHLVGPPSSKQVDPIGQHHPAFWQR</sequence>
<dbReference type="EMBL" id="NESQ01000224">
    <property type="protein sequence ID" value="PUU75580.1"/>
    <property type="molecule type" value="Genomic_DNA"/>
</dbReference>
<name>A0A2T6ZJB2_TUBBO</name>